<gene>
    <name evidence="19 22" type="primary">cysC</name>
    <name evidence="22" type="ORF">M0638_09815</name>
</gene>
<comment type="function">
    <text evidence="3 19">Catalyzes the synthesis of activated sulfate.</text>
</comment>
<evidence type="ECO:0000256" key="9">
    <source>
        <dbReference type="ARBA" id="ARBA00012121"/>
    </source>
</evidence>
<dbReference type="EMBL" id="JALPRX010000037">
    <property type="protein sequence ID" value="MCK8784678.1"/>
    <property type="molecule type" value="Genomic_DNA"/>
</dbReference>
<evidence type="ECO:0000256" key="13">
    <source>
        <dbReference type="ARBA" id="ARBA00022777"/>
    </source>
</evidence>
<feature type="active site" description="Phosphoserine intermediate" evidence="19">
    <location>
        <position position="587"/>
    </location>
</feature>
<dbReference type="InterPro" id="IPR044139">
    <property type="entry name" value="CysN_NoDQ_III"/>
</dbReference>
<name>A0A9X2BTJ9_9PROT</name>
<dbReference type="PRINTS" id="PR00315">
    <property type="entry name" value="ELONGATNFCT"/>
</dbReference>
<dbReference type="SUPFAM" id="SSF50465">
    <property type="entry name" value="EF-Tu/eEF-1alpha/eIF2-gamma C-terminal domain"/>
    <property type="match status" value="2"/>
</dbReference>
<dbReference type="InterPro" id="IPR027417">
    <property type="entry name" value="P-loop_NTPase"/>
</dbReference>
<evidence type="ECO:0000256" key="17">
    <source>
        <dbReference type="ARBA" id="ARBA00024872"/>
    </source>
</evidence>
<organism evidence="22 23">
    <name type="scientific">Roseomonas acroporae</name>
    <dbReference type="NCBI Taxonomy" id="2937791"/>
    <lineage>
        <taxon>Bacteria</taxon>
        <taxon>Pseudomonadati</taxon>
        <taxon>Pseudomonadota</taxon>
        <taxon>Alphaproteobacteria</taxon>
        <taxon>Acetobacterales</taxon>
        <taxon>Roseomonadaceae</taxon>
        <taxon>Roseomonas</taxon>
    </lineage>
</organism>
<evidence type="ECO:0000256" key="2">
    <source>
        <dbReference type="ARBA" id="ARBA00002357"/>
    </source>
</evidence>
<dbReference type="CDD" id="cd04095">
    <property type="entry name" value="CysN_NoDQ_III"/>
    <property type="match status" value="1"/>
</dbReference>
<evidence type="ECO:0000256" key="16">
    <source>
        <dbReference type="ARBA" id="ARBA00023268"/>
    </source>
</evidence>
<evidence type="ECO:0000256" key="12">
    <source>
        <dbReference type="ARBA" id="ARBA00022741"/>
    </source>
</evidence>
<feature type="binding site" evidence="19">
    <location>
        <begin position="513"/>
        <end position="520"/>
    </location>
    <ligand>
        <name>ATP</name>
        <dbReference type="ChEBI" id="CHEBI:30616"/>
    </ligand>
</feature>
<dbReference type="GO" id="GO:0004020">
    <property type="term" value="F:adenylylsulfate kinase activity"/>
    <property type="evidence" value="ECO:0007669"/>
    <property type="project" value="UniProtKB-UniRule"/>
</dbReference>
<accession>A0A9X2BTJ9</accession>
<comment type="caution">
    <text evidence="22">The sequence shown here is derived from an EMBL/GenBank/DDBJ whole genome shotgun (WGS) entry which is preliminary data.</text>
</comment>
<dbReference type="InterPro" id="IPR059117">
    <property type="entry name" value="APS_kinase_dom"/>
</dbReference>
<dbReference type="SUPFAM" id="SSF52540">
    <property type="entry name" value="P-loop containing nucleoside triphosphate hydrolases"/>
    <property type="match status" value="2"/>
</dbReference>
<keyword evidence="13 19" id="KW-0418">Kinase</keyword>
<dbReference type="Gene3D" id="3.40.50.300">
    <property type="entry name" value="P-loop containing nucleotide triphosphate hydrolases"/>
    <property type="match status" value="2"/>
</dbReference>
<evidence type="ECO:0000256" key="8">
    <source>
        <dbReference type="ARBA" id="ARBA00011760"/>
    </source>
</evidence>
<dbReference type="NCBIfam" id="NF003013">
    <property type="entry name" value="PRK03846.1"/>
    <property type="match status" value="1"/>
</dbReference>
<comment type="function">
    <text evidence="2">APS kinase catalyzes the synthesis of activated sulfate.</text>
</comment>
<evidence type="ECO:0000313" key="22">
    <source>
        <dbReference type="EMBL" id="MCK8784678.1"/>
    </source>
</evidence>
<comment type="pathway">
    <text evidence="4 19">Sulfur metabolism; hydrogen sulfide biosynthesis; sulfite from sulfate: step 2/3.</text>
</comment>
<dbReference type="InterPro" id="IPR009000">
    <property type="entry name" value="Transl_B-barrel_sf"/>
</dbReference>
<evidence type="ECO:0000256" key="1">
    <source>
        <dbReference type="ARBA" id="ARBA00001823"/>
    </source>
</evidence>
<dbReference type="CDD" id="cd02027">
    <property type="entry name" value="APSK"/>
    <property type="match status" value="1"/>
</dbReference>
<comment type="catalytic activity">
    <reaction evidence="18">
        <text>sulfate + ATP + H(+) = adenosine 5'-phosphosulfate + diphosphate</text>
        <dbReference type="Rhea" id="RHEA:18133"/>
        <dbReference type="ChEBI" id="CHEBI:15378"/>
        <dbReference type="ChEBI" id="CHEBI:16189"/>
        <dbReference type="ChEBI" id="CHEBI:30616"/>
        <dbReference type="ChEBI" id="CHEBI:33019"/>
        <dbReference type="ChEBI" id="CHEBI:58243"/>
        <dbReference type="EC" id="2.7.7.4"/>
    </reaction>
</comment>
<evidence type="ECO:0000256" key="4">
    <source>
        <dbReference type="ARBA" id="ARBA00004806"/>
    </source>
</evidence>
<dbReference type="GO" id="GO:0003924">
    <property type="term" value="F:GTPase activity"/>
    <property type="evidence" value="ECO:0007669"/>
    <property type="project" value="InterPro"/>
</dbReference>
<keyword evidence="14 19" id="KW-0067">ATP-binding</keyword>
<comment type="catalytic activity">
    <reaction evidence="1 19">
        <text>adenosine 5'-phosphosulfate + ATP = 3'-phosphoadenylyl sulfate + ADP + H(+)</text>
        <dbReference type="Rhea" id="RHEA:24152"/>
        <dbReference type="ChEBI" id="CHEBI:15378"/>
        <dbReference type="ChEBI" id="CHEBI:30616"/>
        <dbReference type="ChEBI" id="CHEBI:58243"/>
        <dbReference type="ChEBI" id="CHEBI:58339"/>
        <dbReference type="ChEBI" id="CHEBI:456216"/>
        <dbReference type="EC" id="2.7.1.25"/>
    </reaction>
</comment>
<dbReference type="PANTHER" id="PTHR11055:SF63">
    <property type="entry name" value="ADENYLYL-SULFATE KINASE 1, CHLOROPLASTIC"/>
    <property type="match status" value="1"/>
</dbReference>
<dbReference type="Proteomes" id="UP001139516">
    <property type="component" value="Unassembled WGS sequence"/>
</dbReference>
<dbReference type="PANTHER" id="PTHR11055">
    <property type="entry name" value="BIFUNCTIONAL 3'-PHOSPHOADENOSINE 5'-PHOSPHOSULFATE SYNTHASE"/>
    <property type="match status" value="1"/>
</dbReference>
<comment type="similarity">
    <text evidence="5">In the C-terminal section; belongs to the APS kinase family.</text>
</comment>
<evidence type="ECO:0000256" key="10">
    <source>
        <dbReference type="ARBA" id="ARBA00018163"/>
    </source>
</evidence>
<keyword evidence="16" id="KW-0511">Multifunctional enzyme</keyword>
<dbReference type="InterPro" id="IPR031157">
    <property type="entry name" value="G_TR_CS"/>
</dbReference>
<dbReference type="InterPro" id="IPR054696">
    <property type="entry name" value="GTP-eEF1A_C"/>
</dbReference>
<dbReference type="GO" id="GO:0070814">
    <property type="term" value="P:hydrogen sulfide biosynthetic process"/>
    <property type="evidence" value="ECO:0007669"/>
    <property type="project" value="UniProtKB-UniRule"/>
</dbReference>
<dbReference type="GO" id="GO:0000103">
    <property type="term" value="P:sulfate assimilation"/>
    <property type="evidence" value="ECO:0007669"/>
    <property type="project" value="UniProtKB-UniRule"/>
</dbReference>
<dbReference type="RefSeq" id="WP_248666804.1">
    <property type="nucleotide sequence ID" value="NZ_JALPRX010000037.1"/>
</dbReference>
<keyword evidence="19" id="KW-0597">Phosphoprotein</keyword>
<dbReference type="Pfam" id="PF00009">
    <property type="entry name" value="GTP_EFTU"/>
    <property type="match status" value="1"/>
</dbReference>
<dbReference type="EC" id="2.7.1.25" evidence="9 19"/>
<evidence type="ECO:0000256" key="7">
    <source>
        <dbReference type="ARBA" id="ARBA00007237"/>
    </source>
</evidence>
<evidence type="ECO:0000256" key="11">
    <source>
        <dbReference type="ARBA" id="ARBA00022679"/>
    </source>
</evidence>
<evidence type="ECO:0000256" key="20">
    <source>
        <dbReference type="SAM" id="MobiDB-lite"/>
    </source>
</evidence>
<evidence type="ECO:0000313" key="23">
    <source>
        <dbReference type="Proteomes" id="UP001139516"/>
    </source>
</evidence>
<dbReference type="PROSITE" id="PS00301">
    <property type="entry name" value="G_TR_1"/>
    <property type="match status" value="1"/>
</dbReference>
<dbReference type="SUPFAM" id="SSF50447">
    <property type="entry name" value="Translation proteins"/>
    <property type="match status" value="1"/>
</dbReference>
<dbReference type="InterPro" id="IPR009001">
    <property type="entry name" value="Transl_elong_EF1A/Init_IF2_C"/>
</dbReference>
<keyword evidence="12 19" id="KW-0547">Nucleotide-binding</keyword>
<dbReference type="NCBIfam" id="TIGR00455">
    <property type="entry name" value="apsK"/>
    <property type="match status" value="1"/>
</dbReference>
<dbReference type="InterPro" id="IPR002891">
    <property type="entry name" value="APS"/>
</dbReference>
<evidence type="ECO:0000256" key="18">
    <source>
        <dbReference type="ARBA" id="ARBA00049370"/>
    </source>
</evidence>
<protein>
    <recommendedName>
        <fullName evidence="10 19">Adenylyl-sulfate kinase</fullName>
        <ecNumber evidence="9 19">2.7.1.25</ecNumber>
    </recommendedName>
    <alternativeName>
        <fullName evidence="19">APS kinase</fullName>
    </alternativeName>
    <alternativeName>
        <fullName evidence="19">ATP adenosine-5'-phosphosulfate 3'-phosphotransferase</fullName>
    </alternativeName>
    <alternativeName>
        <fullName evidence="19">Adenosine-5'-phosphosulfate kinase</fullName>
    </alternativeName>
</protein>
<dbReference type="Gene3D" id="2.40.30.10">
    <property type="entry name" value="Translation factors"/>
    <property type="match status" value="2"/>
</dbReference>
<dbReference type="Pfam" id="PF01583">
    <property type="entry name" value="APS_kinase"/>
    <property type="match status" value="1"/>
</dbReference>
<dbReference type="GO" id="GO:0005525">
    <property type="term" value="F:GTP binding"/>
    <property type="evidence" value="ECO:0007669"/>
    <property type="project" value="UniProtKB-KW"/>
</dbReference>
<reference evidence="22" key="1">
    <citation type="submission" date="2022-04" db="EMBL/GenBank/DDBJ databases">
        <title>Roseomonas acroporae sp. nov., isolated from coral Acropora digitifera.</title>
        <authorList>
            <person name="Sun H."/>
        </authorList>
    </citation>
    <scope>NUCLEOTIDE SEQUENCE</scope>
    <source>
        <strain evidence="22">NAR14</strain>
    </source>
</reference>
<keyword evidence="15" id="KW-0342">GTP-binding</keyword>
<keyword evidence="23" id="KW-1185">Reference proteome</keyword>
<evidence type="ECO:0000256" key="14">
    <source>
        <dbReference type="ARBA" id="ARBA00022840"/>
    </source>
</evidence>
<evidence type="ECO:0000256" key="6">
    <source>
        <dbReference type="ARBA" id="ARBA00007008"/>
    </source>
</evidence>
<comment type="function">
    <text evidence="17">Proposed to provide activated sulfate for transfer to Nod factor. ATP sulfurylase may be the GTPase, regulating ATP sulfurylase activity.</text>
</comment>
<dbReference type="GO" id="GO:0004781">
    <property type="term" value="F:sulfate adenylyltransferase (ATP) activity"/>
    <property type="evidence" value="ECO:0007669"/>
    <property type="project" value="UniProtKB-EC"/>
</dbReference>
<sequence length="674" mass="69803">MDGGGTLLRVVALGAVDDGKSTLLGRLAADLGQITEEERAAIAAPLPVGIPAGAPGGALGGAPGGVHAPRPVGPDHALLLDGLAAEREQGITIDVAYRSLAVAGRRVLLADAPGHEGYLRNAVTAASLADLGILLVDASRGLRPQTRRHALVLSLLRVPRVVLAVGKMDLVGHDRDRFEAIAAGFAAHAARLGLDAVQALPVVATTGGNLVRRDPAMPWYAGPTLVECLAAAPAAETAGQAFRMPVQWVARTGVAREAAVGGPAAGTAAAAGFRGLAGPVAAGTARPGDALRIVPGDRAATVARLVSPDGDLPVIRAGEAAMVVLAEEVDCGRGDVLCAASAPLESADRFEAALIWFGDAPLRPGHSCRLQLATTLVGARVTEVGHRLDVESGPTEDGPAETERMPAASGPSSPGMATGSPAANGTAAELPANGIGVCRLLTDRPIAFAPYAESREFGGFVLVDRRSNATLGAGMIRRPLRGAENLHWQTPRVDRAARAARLGQRPRVLWFTGLSGAGKSTIANLVEARLHAEGRHTYLLDGDNIRHGLNRDLGFAAADRAENIRRLSEVARLMADAGLVVLVAAISPFRADRLAARERIGAADFLEVFVDVPLEVAEARDPKGLYRRARGGQIGDLTGIGSPYEPPQAPELHLDATRPAEESAELVLRLLARD</sequence>
<dbReference type="GO" id="GO:0005524">
    <property type="term" value="F:ATP binding"/>
    <property type="evidence" value="ECO:0007669"/>
    <property type="project" value="UniProtKB-UniRule"/>
</dbReference>
<feature type="domain" description="Tr-type G" evidence="21">
    <location>
        <begin position="5"/>
        <end position="237"/>
    </location>
</feature>
<comment type="similarity">
    <text evidence="6 19">Belongs to the APS kinase family.</text>
</comment>
<evidence type="ECO:0000256" key="19">
    <source>
        <dbReference type="HAMAP-Rule" id="MF_00065"/>
    </source>
</evidence>
<dbReference type="PROSITE" id="PS51722">
    <property type="entry name" value="G_TR_2"/>
    <property type="match status" value="1"/>
</dbReference>
<keyword evidence="11 19" id="KW-0808">Transferase</keyword>
<comment type="subunit">
    <text evidence="8">Sulfate-activating enzymes, NodP and NodQ, may be physically associated.</text>
</comment>
<dbReference type="Pfam" id="PF22594">
    <property type="entry name" value="GTP-eEF1A_C"/>
    <property type="match status" value="1"/>
</dbReference>
<proteinExistence type="inferred from homology"/>
<evidence type="ECO:0000259" key="21">
    <source>
        <dbReference type="PROSITE" id="PS51722"/>
    </source>
</evidence>
<dbReference type="HAMAP" id="MF_00065">
    <property type="entry name" value="Adenylyl_sulf_kinase"/>
    <property type="match status" value="1"/>
</dbReference>
<evidence type="ECO:0000256" key="15">
    <source>
        <dbReference type="ARBA" id="ARBA00023134"/>
    </source>
</evidence>
<evidence type="ECO:0000256" key="5">
    <source>
        <dbReference type="ARBA" id="ARBA00005438"/>
    </source>
</evidence>
<dbReference type="AlphaFoldDB" id="A0A9X2BTJ9"/>
<comment type="similarity">
    <text evidence="7">In the N-terminal section; belongs to the TRAFAC class translation factor GTPase superfamily. Classic translation factor GTPase family. CysN/NodQ subfamily.</text>
</comment>
<dbReference type="InterPro" id="IPR000795">
    <property type="entry name" value="T_Tr_GTP-bd_dom"/>
</dbReference>
<feature type="region of interest" description="Disordered" evidence="20">
    <location>
        <begin position="387"/>
        <end position="425"/>
    </location>
</feature>
<evidence type="ECO:0000256" key="3">
    <source>
        <dbReference type="ARBA" id="ARBA00002632"/>
    </source>
</evidence>